<dbReference type="Proteomes" id="UP000001946">
    <property type="component" value="Chromosome"/>
</dbReference>
<evidence type="ECO:0000313" key="2">
    <source>
        <dbReference type="Proteomes" id="UP000001946"/>
    </source>
</evidence>
<evidence type="ECO:0000313" key="1">
    <source>
        <dbReference type="EMBL" id="BAE86356.1"/>
    </source>
</evidence>
<reference evidence="1 2" key="1">
    <citation type="journal article" date="2006" name="J. Bacteriol.">
        <title>Complete genome sequence of the dehalorespiring bacterium Desulfitobacterium hafniense Y51 and comparison with Dehalococcoides ethenogenes 195.</title>
        <authorList>
            <person name="Nonaka H."/>
            <person name="Keresztes G."/>
            <person name="Shinoda Y."/>
            <person name="Ikenaga Y."/>
            <person name="Abe M."/>
            <person name="Naito K."/>
            <person name="Inatomi K."/>
            <person name="Furukawa K."/>
            <person name="Inui M."/>
            <person name="Yukawa H."/>
        </authorList>
    </citation>
    <scope>NUCLEOTIDE SEQUENCE [LARGE SCALE GENOMIC DNA]</scope>
    <source>
        <strain evidence="1 2">Y51</strain>
    </source>
</reference>
<dbReference type="EMBL" id="AP008230">
    <property type="protein sequence ID" value="BAE86356.1"/>
    <property type="molecule type" value="Genomic_DNA"/>
</dbReference>
<dbReference type="KEGG" id="dsy:DSY4567"/>
<dbReference type="HOGENOM" id="CLU_160557_0_0_9"/>
<sequence>MHKGILFIQFSFPPASLLFIGNGGRNAFQVLAPLDPVSLRVIFIKVIPVLVKAVYAPHSGGRSVPVNKLIFKKGIGIEHNSDQIQFQIHVFRVNHLRLGSKNTGDLGRC</sequence>
<accession>Q24NN6</accession>
<proteinExistence type="predicted"/>
<gene>
    <name evidence="1" type="ordered locus">DSY4567</name>
</gene>
<dbReference type="AlphaFoldDB" id="Q24NN6"/>
<protein>
    <submittedName>
        <fullName evidence="1">Uncharacterized protein</fullName>
    </submittedName>
</protein>
<keyword evidence="2" id="KW-1185">Reference proteome</keyword>
<name>Q24NN6_DESHY</name>
<organism evidence="1 2">
    <name type="scientific">Desulfitobacterium hafniense (strain Y51)</name>
    <dbReference type="NCBI Taxonomy" id="138119"/>
    <lineage>
        <taxon>Bacteria</taxon>
        <taxon>Bacillati</taxon>
        <taxon>Bacillota</taxon>
        <taxon>Clostridia</taxon>
        <taxon>Eubacteriales</taxon>
        <taxon>Desulfitobacteriaceae</taxon>
        <taxon>Desulfitobacterium</taxon>
    </lineage>
</organism>